<proteinExistence type="inferred from homology"/>
<keyword evidence="4" id="KW-0964">Secreted</keyword>
<dbReference type="InterPro" id="IPR001492">
    <property type="entry name" value="Flagellin"/>
</dbReference>
<feature type="domain" description="Flagellin C-terminal" evidence="6">
    <location>
        <begin position="188"/>
        <end position="240"/>
    </location>
</feature>
<evidence type="ECO:0000256" key="3">
    <source>
        <dbReference type="ARBA" id="ARBA00023143"/>
    </source>
</evidence>
<keyword evidence="7" id="KW-0282">Flagellum</keyword>
<dbReference type="GO" id="GO:0005198">
    <property type="term" value="F:structural molecule activity"/>
    <property type="evidence" value="ECO:0007669"/>
    <property type="project" value="UniProtKB-UniRule"/>
</dbReference>
<evidence type="ECO:0000313" key="8">
    <source>
        <dbReference type="Proteomes" id="UP000664578"/>
    </source>
</evidence>
<dbReference type="PANTHER" id="PTHR42792">
    <property type="entry name" value="FLAGELLIN"/>
    <property type="match status" value="1"/>
</dbReference>
<comment type="subcellular location">
    <subcellularLocation>
        <location evidence="4">Secreted</location>
    </subcellularLocation>
    <subcellularLocation>
        <location evidence="4">Bacterial flagellum</location>
    </subcellularLocation>
</comment>
<dbReference type="GO" id="GO:0005576">
    <property type="term" value="C:extracellular region"/>
    <property type="evidence" value="ECO:0007669"/>
    <property type="project" value="UniProtKB-SubCell"/>
</dbReference>
<evidence type="ECO:0000256" key="1">
    <source>
        <dbReference type="ARBA" id="ARBA00005709"/>
    </source>
</evidence>
<dbReference type="InterPro" id="IPR046358">
    <property type="entry name" value="Flagellin_C"/>
</dbReference>
<comment type="caution">
    <text evidence="7">The sequence shown here is derived from an EMBL/GenBank/DDBJ whole genome shotgun (WGS) entry which is preliminary data.</text>
</comment>
<evidence type="ECO:0000259" key="6">
    <source>
        <dbReference type="Pfam" id="PF00700"/>
    </source>
</evidence>
<dbReference type="Gene3D" id="6.10.280.190">
    <property type="match status" value="1"/>
</dbReference>
<dbReference type="GO" id="GO:0009288">
    <property type="term" value="C:bacterial-type flagellum"/>
    <property type="evidence" value="ECO:0007669"/>
    <property type="project" value="UniProtKB-SubCell"/>
</dbReference>
<evidence type="ECO:0000313" key="7">
    <source>
        <dbReference type="EMBL" id="MBN8252985.1"/>
    </source>
</evidence>
<dbReference type="EMBL" id="JAEMWV010000008">
    <property type="protein sequence ID" value="MBN8252985.1"/>
    <property type="molecule type" value="Genomic_DNA"/>
</dbReference>
<dbReference type="Pfam" id="PF00669">
    <property type="entry name" value="Flagellin_N"/>
    <property type="match status" value="1"/>
</dbReference>
<dbReference type="Proteomes" id="UP000664578">
    <property type="component" value="Unassembled WGS sequence"/>
</dbReference>
<gene>
    <name evidence="7" type="ORF">JF537_15525</name>
</gene>
<sequence length="242" mass="26027">MKINHNIAALNTYRQLGSANNAQASSMEKLSSGLRINRAGDDAAGLAISEKMRGQIRGLDMASKNAQDGISLIQTAEGALNETHDILQRMRELAVQSSNDTNTDEDRAEMQKEVAQLIEEIDRIGNNTQFNTKDILKADQSLDINIGSNSSQALTVEWKAQTKAALGEDAIDISSVSIGSKTDAQTAIDTLDSAIASVSASRSQMGAYQNRLEHSINNLNTSSENLTAAESRIRDVDYALAA</sequence>
<evidence type="ECO:0000259" key="5">
    <source>
        <dbReference type="Pfam" id="PF00669"/>
    </source>
</evidence>
<keyword evidence="7" id="KW-0969">Cilium</keyword>
<organism evidence="7 8">
    <name type="scientific">Priestia flexa</name>
    <dbReference type="NCBI Taxonomy" id="86664"/>
    <lineage>
        <taxon>Bacteria</taxon>
        <taxon>Bacillati</taxon>
        <taxon>Bacillota</taxon>
        <taxon>Bacilli</taxon>
        <taxon>Bacillales</taxon>
        <taxon>Bacillaceae</taxon>
        <taxon>Priestia</taxon>
    </lineage>
</organism>
<dbReference type="InterPro" id="IPR001029">
    <property type="entry name" value="Flagellin_N"/>
</dbReference>
<protein>
    <recommendedName>
        <fullName evidence="2 4">Flagellin</fullName>
    </recommendedName>
</protein>
<feature type="domain" description="Flagellin N-terminal" evidence="5">
    <location>
        <begin position="3"/>
        <end position="138"/>
    </location>
</feature>
<evidence type="ECO:0000256" key="4">
    <source>
        <dbReference type="RuleBase" id="RU362073"/>
    </source>
</evidence>
<dbReference type="PANTHER" id="PTHR42792:SF2">
    <property type="entry name" value="FLAGELLIN"/>
    <property type="match status" value="1"/>
</dbReference>
<dbReference type="Gene3D" id="1.20.1330.10">
    <property type="entry name" value="f41 fragment of flagellin, N-terminal domain"/>
    <property type="match status" value="1"/>
</dbReference>
<keyword evidence="3 4" id="KW-0975">Bacterial flagellum</keyword>
<dbReference type="Pfam" id="PF00700">
    <property type="entry name" value="Flagellin_C"/>
    <property type="match status" value="1"/>
</dbReference>
<dbReference type="AlphaFoldDB" id="A0A8I1MIJ3"/>
<dbReference type="PRINTS" id="PR00207">
    <property type="entry name" value="FLAGELLIN"/>
</dbReference>
<comment type="similarity">
    <text evidence="1 4">Belongs to the bacterial flagellin family.</text>
</comment>
<accession>A0A8I1MIJ3</accession>
<evidence type="ECO:0000256" key="2">
    <source>
        <dbReference type="ARBA" id="ARBA00020110"/>
    </source>
</evidence>
<dbReference type="RefSeq" id="WP_206782913.1">
    <property type="nucleotide sequence ID" value="NZ_JAEMWV010000008.1"/>
</dbReference>
<name>A0A8I1MIJ3_9BACI</name>
<reference evidence="7" key="1">
    <citation type="submission" date="2020-12" db="EMBL/GenBank/DDBJ databases">
        <title>PHA producing bacteria isolated from mangrove.</title>
        <authorList>
            <person name="Zheng W."/>
            <person name="Yu S."/>
            <person name="Huang Y."/>
        </authorList>
    </citation>
    <scope>NUCLEOTIDE SEQUENCE</scope>
    <source>
        <strain evidence="7">GN22-4</strain>
    </source>
</reference>
<comment type="function">
    <text evidence="4">Flagellin is the subunit protein which polymerizes to form the filaments of bacterial flagella.</text>
</comment>
<dbReference type="SUPFAM" id="SSF64518">
    <property type="entry name" value="Phase 1 flagellin"/>
    <property type="match status" value="1"/>
</dbReference>
<keyword evidence="7" id="KW-0966">Cell projection</keyword>